<feature type="transmembrane region" description="Helical" evidence="1">
    <location>
        <begin position="93"/>
        <end position="113"/>
    </location>
</feature>
<keyword evidence="1" id="KW-0472">Membrane</keyword>
<organism evidence="2 3">
    <name type="scientific">Planococcus massiliensis</name>
    <dbReference type="NCBI Taxonomy" id="1499687"/>
    <lineage>
        <taxon>Bacteria</taxon>
        <taxon>Bacillati</taxon>
        <taxon>Bacillota</taxon>
        <taxon>Bacilli</taxon>
        <taxon>Bacillales</taxon>
        <taxon>Caryophanaceae</taxon>
        <taxon>Planococcus</taxon>
    </lineage>
</organism>
<proteinExistence type="predicted"/>
<gene>
    <name evidence="2" type="ORF">BN1080_00804</name>
</gene>
<feature type="transmembrane region" description="Helical" evidence="1">
    <location>
        <begin position="276"/>
        <end position="297"/>
    </location>
</feature>
<feature type="transmembrane region" description="Helical" evidence="1">
    <location>
        <begin position="181"/>
        <end position="205"/>
    </location>
</feature>
<keyword evidence="1" id="KW-0812">Transmembrane</keyword>
<evidence type="ECO:0008006" key="4">
    <source>
        <dbReference type="Google" id="ProtNLM"/>
    </source>
</evidence>
<keyword evidence="3" id="KW-1185">Reference proteome</keyword>
<dbReference type="STRING" id="1499687.BN1080_00804"/>
<name>A0A098EJ96_9BACL</name>
<feature type="transmembrane region" description="Helical" evidence="1">
    <location>
        <begin position="155"/>
        <end position="175"/>
    </location>
</feature>
<dbReference type="Proteomes" id="UP000043699">
    <property type="component" value="Unassembled WGS sequence"/>
</dbReference>
<evidence type="ECO:0000313" key="3">
    <source>
        <dbReference type="Proteomes" id="UP000043699"/>
    </source>
</evidence>
<keyword evidence="1" id="KW-1133">Transmembrane helix</keyword>
<evidence type="ECO:0000256" key="1">
    <source>
        <dbReference type="SAM" id="Phobius"/>
    </source>
</evidence>
<evidence type="ECO:0000313" key="2">
    <source>
        <dbReference type="EMBL" id="CEG21885.1"/>
    </source>
</evidence>
<dbReference type="AlphaFoldDB" id="A0A098EJ96"/>
<dbReference type="EMBL" id="CCXS01000001">
    <property type="protein sequence ID" value="CEG21885.1"/>
    <property type="molecule type" value="Genomic_DNA"/>
</dbReference>
<feature type="transmembrane region" description="Helical" evidence="1">
    <location>
        <begin position="302"/>
        <end position="321"/>
    </location>
</feature>
<protein>
    <recommendedName>
        <fullName evidence="4">Beta-carotene 15,15'-monooxygenase</fullName>
    </recommendedName>
</protein>
<feature type="transmembrane region" description="Helical" evidence="1">
    <location>
        <begin position="125"/>
        <end position="148"/>
    </location>
</feature>
<feature type="transmembrane region" description="Helical" evidence="1">
    <location>
        <begin position="238"/>
        <end position="256"/>
    </location>
</feature>
<reference evidence="2 3" key="1">
    <citation type="submission" date="2014-09" db="EMBL/GenBank/DDBJ databases">
        <authorList>
            <person name="Urmite Genomes Urmite Genomes"/>
        </authorList>
    </citation>
    <scope>NUCLEOTIDE SEQUENCE [LARGE SCALE GENOMIC DNA]</scope>
    <source>
        <strain evidence="2 3">ES2</strain>
    </source>
</reference>
<sequence>MFELRTHLGTIFSHPNAAFPHLKSIFSHLRTIFPHLMDQFLSFILKMHATRSAHLDFSEFRHSSILPTRQHCAILKEKWGVQMFMFAMRRTQFAKWALLLLALVLTSNFLLYHSSFSSIIIPEESVWVVSGSLLDLALVAPLLLLAAFRLTAKQFIGLIASGIILARLLIPSSYIEPFSGLVYAAIGLEVLVIAAEAALIFFLCYHFPKILRSIKNQEESPLFTLFPATFAVMKPNPLVSVVLSEALVVYYAFFSWKKRAPDTPYTVSLHKNTSAIAFYIMLIHAIVIETIGIHWFLHEKSLMLSMILLILNIYSVFYFLAEIQAIRLNPLTVKDGSVQLSLGLSKRMTFRLDSIESIRWGEPAKKDTLEFIANDIETGEPQLVINFKAPQKATLFYGRTKEVSQIALKVDNPEKLKNLLEQ</sequence>
<accession>A0A098EJ96</accession>